<dbReference type="EMBL" id="SDPP02000003">
    <property type="protein sequence ID" value="KAA1376390.1"/>
    <property type="molecule type" value="Genomic_DNA"/>
</dbReference>
<gene>
    <name evidence="3" type="ORF">ESP62_013240</name>
</gene>
<proteinExistence type="predicted"/>
<reference evidence="3" key="1">
    <citation type="submission" date="2019-09" db="EMBL/GenBank/DDBJ databases">
        <authorList>
            <person name="Li J."/>
        </authorList>
    </citation>
    <scope>NUCLEOTIDE SEQUENCE [LARGE SCALE GENOMIC DNA]</scope>
    <source>
        <strain evidence="3">NRBC 14897</strain>
    </source>
</reference>
<evidence type="ECO:0000259" key="2">
    <source>
        <dbReference type="Pfam" id="PF02720"/>
    </source>
</evidence>
<protein>
    <submittedName>
        <fullName evidence="3">DUF222 domain-containing protein</fullName>
    </submittedName>
</protein>
<accession>A0A641AL29</accession>
<dbReference type="AlphaFoldDB" id="A0A641AL29"/>
<dbReference type="Proteomes" id="UP001515100">
    <property type="component" value="Unassembled WGS sequence"/>
</dbReference>
<evidence type="ECO:0000313" key="3">
    <source>
        <dbReference type="EMBL" id="KAA1376390.1"/>
    </source>
</evidence>
<dbReference type="OrthoDB" id="4426006at2"/>
<keyword evidence="4" id="KW-1185">Reference proteome</keyword>
<name>A0A641AL29_9ACTN</name>
<evidence type="ECO:0000313" key="4">
    <source>
        <dbReference type="Proteomes" id="UP001515100"/>
    </source>
</evidence>
<feature type="domain" description="DUF222" evidence="2">
    <location>
        <begin position="19"/>
        <end position="309"/>
    </location>
</feature>
<sequence>MLEDRQVIEQVVVRREALAALEAAEAVDMLDFVDRARAAGEMASEAQGRRRVDAAVHELSLAMRLPVPTVERRVARARRLRSSMPDVWQAWLDGRISTTHVTAIDRAATRLVHAESVAALDDVAVERVGRLTPGQATRWLDRWVERTEATESARRHERAHADRKVSSRPLGDGMTRLTADVASTDAAAVMQSLTGTAHGLPADDGRTIDQARADLMVDALLGREPGGLGYKAVIGVTVPLSSLLGFSDVPGELTDRSATIPAHIVRAAMADEHSLLYRLVTDDVGNLMTVTWLGRFAPTRLAQVLEFRDGTSVFPTSTVPARACDTDHSDPWPAETSAANTGPLNRRAHNLKTEGHLRLRQPAPGVFEWTTSTGHTYTRTPEPLPIASWDNEAPELPADPWADEFAEMVEYLSQTV</sequence>
<feature type="region of interest" description="Disordered" evidence="1">
    <location>
        <begin position="325"/>
        <end position="346"/>
    </location>
</feature>
<evidence type="ECO:0000256" key="1">
    <source>
        <dbReference type="SAM" id="MobiDB-lite"/>
    </source>
</evidence>
<feature type="compositionally biased region" description="Basic and acidic residues" evidence="1">
    <location>
        <begin position="150"/>
        <end position="165"/>
    </location>
</feature>
<dbReference type="Pfam" id="PF02720">
    <property type="entry name" value="DUF222"/>
    <property type="match status" value="1"/>
</dbReference>
<feature type="region of interest" description="Disordered" evidence="1">
    <location>
        <begin position="150"/>
        <end position="174"/>
    </location>
</feature>
<dbReference type="InterPro" id="IPR003870">
    <property type="entry name" value="DUF222"/>
</dbReference>
<comment type="caution">
    <text evidence="3">The sequence shown here is derived from an EMBL/GenBank/DDBJ whole genome shotgun (WGS) entry which is preliminary data.</text>
</comment>
<organism evidence="3 4">
    <name type="scientific">Aeromicrobium fastidiosum</name>
    <dbReference type="NCBI Taxonomy" id="52699"/>
    <lineage>
        <taxon>Bacteria</taxon>
        <taxon>Bacillati</taxon>
        <taxon>Actinomycetota</taxon>
        <taxon>Actinomycetes</taxon>
        <taxon>Propionibacteriales</taxon>
        <taxon>Nocardioidaceae</taxon>
        <taxon>Aeromicrobium</taxon>
    </lineage>
</organism>